<dbReference type="STRING" id="4555.A0A368S5I2"/>
<accession>A0A368S5I2</accession>
<keyword evidence="1" id="KW-0430">Lectin</keyword>
<dbReference type="SUPFAM" id="SSF51101">
    <property type="entry name" value="Mannose-binding lectins"/>
    <property type="match status" value="1"/>
</dbReference>
<dbReference type="CDD" id="cd09612">
    <property type="entry name" value="Jacalin"/>
    <property type="match status" value="1"/>
</dbReference>
<dbReference type="SMART" id="SM00915">
    <property type="entry name" value="Jacalin"/>
    <property type="match status" value="1"/>
</dbReference>
<proteinExistence type="predicted"/>
<dbReference type="OrthoDB" id="675424at2759"/>
<feature type="chain" id="PRO_5016959752" description="Jacalin-type lectin domain-containing protein" evidence="2">
    <location>
        <begin position="29"/>
        <end position="185"/>
    </location>
</feature>
<dbReference type="InterPro" id="IPR033734">
    <property type="entry name" value="Jacalin-like_lectin_dom_plant"/>
</dbReference>
<feature type="domain" description="Jacalin-type lectin" evidence="3">
    <location>
        <begin position="42"/>
        <end position="184"/>
    </location>
</feature>
<dbReference type="AlphaFoldDB" id="A0A368S5I2"/>
<dbReference type="Pfam" id="PF01419">
    <property type="entry name" value="Jacalin"/>
    <property type="match status" value="1"/>
</dbReference>
<evidence type="ECO:0000259" key="3">
    <source>
        <dbReference type="PROSITE" id="PS51752"/>
    </source>
</evidence>
<gene>
    <name evidence="4" type="ORF">SETIT_8G083600v2</name>
</gene>
<dbReference type="GO" id="GO:0030246">
    <property type="term" value="F:carbohydrate binding"/>
    <property type="evidence" value="ECO:0007669"/>
    <property type="project" value="UniProtKB-KW"/>
</dbReference>
<dbReference type="InterPro" id="IPR001229">
    <property type="entry name" value="Jacalin-like_lectin_dom"/>
</dbReference>
<dbReference type="PANTHER" id="PTHR46506">
    <property type="entry name" value="OS05G0143600 PROTEIN"/>
    <property type="match status" value="1"/>
</dbReference>
<keyword evidence="2" id="KW-0732">Signal</keyword>
<dbReference type="Gene3D" id="2.100.10.30">
    <property type="entry name" value="Jacalin-like lectin domain"/>
    <property type="match status" value="1"/>
</dbReference>
<protein>
    <recommendedName>
        <fullName evidence="3">Jacalin-type lectin domain-containing protein</fullName>
    </recommendedName>
</protein>
<dbReference type="EMBL" id="CM003535">
    <property type="protein sequence ID" value="RCV37697.1"/>
    <property type="molecule type" value="Genomic_DNA"/>
</dbReference>
<dbReference type="InterPro" id="IPR036404">
    <property type="entry name" value="Jacalin-like_lectin_dom_sf"/>
</dbReference>
<feature type="signal peptide" evidence="2">
    <location>
        <begin position="1"/>
        <end position="28"/>
    </location>
</feature>
<dbReference type="PROSITE" id="PS51752">
    <property type="entry name" value="JACALIN_LECTIN"/>
    <property type="match status" value="1"/>
</dbReference>
<evidence type="ECO:0000313" key="4">
    <source>
        <dbReference type="EMBL" id="RCV37697.1"/>
    </source>
</evidence>
<dbReference type="KEGG" id="sita:101752947"/>
<name>A0A368S5I2_SETIT</name>
<reference evidence="4" key="2">
    <citation type="submission" date="2015-07" db="EMBL/GenBank/DDBJ databases">
        <authorList>
            <person name="Noorani M."/>
        </authorList>
    </citation>
    <scope>NUCLEOTIDE SEQUENCE</scope>
    <source>
        <strain evidence="4">Yugu1</strain>
    </source>
</reference>
<sequence>MQTILMAEKTIVVALFLAALIVVPTATADNIETKGICSKNPATKVGLWGGNEGIVKDISEAPKRLESITIISNYSIDSMEFSYIDQTGQKRSAGRWGGPGGTAHKLDLGPTEIVKEVSGTYNMFEGEICLTSFKLVTNARTWGPWAEEKGTRFSITAPTGTSIVGFFARGGTKYLAAIGVYFNKL</sequence>
<evidence type="ECO:0000256" key="1">
    <source>
        <dbReference type="ARBA" id="ARBA00022734"/>
    </source>
</evidence>
<organism evidence="4">
    <name type="scientific">Setaria italica</name>
    <name type="common">Foxtail millet</name>
    <name type="synonym">Panicum italicum</name>
    <dbReference type="NCBI Taxonomy" id="4555"/>
    <lineage>
        <taxon>Eukaryota</taxon>
        <taxon>Viridiplantae</taxon>
        <taxon>Streptophyta</taxon>
        <taxon>Embryophyta</taxon>
        <taxon>Tracheophyta</taxon>
        <taxon>Spermatophyta</taxon>
        <taxon>Magnoliopsida</taxon>
        <taxon>Liliopsida</taxon>
        <taxon>Poales</taxon>
        <taxon>Poaceae</taxon>
        <taxon>PACMAD clade</taxon>
        <taxon>Panicoideae</taxon>
        <taxon>Panicodae</taxon>
        <taxon>Paniceae</taxon>
        <taxon>Cenchrinae</taxon>
        <taxon>Setaria</taxon>
    </lineage>
</organism>
<evidence type="ECO:0000256" key="2">
    <source>
        <dbReference type="SAM" id="SignalP"/>
    </source>
</evidence>
<reference evidence="4" key="1">
    <citation type="journal article" date="2012" name="Nat. Biotechnol.">
        <title>Reference genome sequence of the model plant Setaria.</title>
        <authorList>
            <person name="Bennetzen J.L."/>
            <person name="Schmutz J."/>
            <person name="Wang H."/>
            <person name="Percifield R."/>
            <person name="Hawkins J."/>
            <person name="Pontaroli A.C."/>
            <person name="Estep M."/>
            <person name="Feng L."/>
            <person name="Vaughn J.N."/>
            <person name="Grimwood J."/>
            <person name="Jenkins J."/>
            <person name="Barry K."/>
            <person name="Lindquist E."/>
            <person name="Hellsten U."/>
            <person name="Deshpande S."/>
            <person name="Wang X."/>
            <person name="Wu X."/>
            <person name="Mitros T."/>
            <person name="Triplett J."/>
            <person name="Yang X."/>
            <person name="Ye C.Y."/>
            <person name="Mauro-Herrera M."/>
            <person name="Wang L."/>
            <person name="Li P."/>
            <person name="Sharma M."/>
            <person name="Sharma R."/>
            <person name="Ronald P.C."/>
            <person name="Panaud O."/>
            <person name="Kellogg E.A."/>
            <person name="Brutnell T.P."/>
            <person name="Doust A.N."/>
            <person name="Tuskan G.A."/>
            <person name="Rokhsar D."/>
            <person name="Devos K.M."/>
        </authorList>
    </citation>
    <scope>NUCLEOTIDE SEQUENCE [LARGE SCALE GENOMIC DNA]</scope>
    <source>
        <strain evidence="4">Yugu1</strain>
    </source>
</reference>